<dbReference type="AlphaFoldDB" id="A0A2H3CHH6"/>
<dbReference type="EMBL" id="KZ293417">
    <property type="protein sequence ID" value="PBK75583.1"/>
    <property type="molecule type" value="Genomic_DNA"/>
</dbReference>
<proteinExistence type="predicted"/>
<evidence type="ECO:0000313" key="2">
    <source>
        <dbReference type="Proteomes" id="UP000218334"/>
    </source>
</evidence>
<accession>A0A2H3CHH6</accession>
<protein>
    <submittedName>
        <fullName evidence="1">Uncharacterized protein</fullName>
    </submittedName>
</protein>
<sequence length="159" mass="17925">MQQSGTRWPASNSFSTSGARLASRKPLLLVNSFILDERMFADLLTDFDAPLVRYQICCQKSHANRLIASFMKKDLPGQDFPVTEEDFPCCAYAVKNVVPEMLETPFACKRLERAQGTGGSGVVGYGPGRLRLLMQDTDRKRMSYHLRGNKCIYRRPQIG</sequence>
<evidence type="ECO:0000313" key="1">
    <source>
        <dbReference type="EMBL" id="PBK75583.1"/>
    </source>
</evidence>
<keyword evidence="2" id="KW-1185">Reference proteome</keyword>
<dbReference type="Proteomes" id="UP000218334">
    <property type="component" value="Unassembled WGS sequence"/>
</dbReference>
<reference evidence="2" key="1">
    <citation type="journal article" date="2017" name="Nat. Ecol. Evol.">
        <title>Genome expansion and lineage-specific genetic innovations in the forest pathogenic fungi Armillaria.</title>
        <authorList>
            <person name="Sipos G."/>
            <person name="Prasanna A.N."/>
            <person name="Walter M.C."/>
            <person name="O'Connor E."/>
            <person name="Balint B."/>
            <person name="Krizsan K."/>
            <person name="Kiss B."/>
            <person name="Hess J."/>
            <person name="Varga T."/>
            <person name="Slot J."/>
            <person name="Riley R."/>
            <person name="Boka B."/>
            <person name="Rigling D."/>
            <person name="Barry K."/>
            <person name="Lee J."/>
            <person name="Mihaltcheva S."/>
            <person name="LaButti K."/>
            <person name="Lipzen A."/>
            <person name="Waldron R."/>
            <person name="Moloney N.M."/>
            <person name="Sperisen C."/>
            <person name="Kredics L."/>
            <person name="Vagvoelgyi C."/>
            <person name="Patrignani A."/>
            <person name="Fitzpatrick D."/>
            <person name="Nagy I."/>
            <person name="Doyle S."/>
            <person name="Anderson J.B."/>
            <person name="Grigoriev I.V."/>
            <person name="Gueldener U."/>
            <person name="Muensterkoetter M."/>
            <person name="Nagy L.G."/>
        </authorList>
    </citation>
    <scope>NUCLEOTIDE SEQUENCE [LARGE SCALE GENOMIC DNA]</scope>
    <source>
        <strain evidence="2">28-4</strain>
    </source>
</reference>
<gene>
    <name evidence="1" type="ORF">ARMSODRAFT_396105</name>
</gene>
<name>A0A2H3CHH6_9AGAR</name>
<organism evidence="1 2">
    <name type="scientific">Armillaria solidipes</name>
    <dbReference type="NCBI Taxonomy" id="1076256"/>
    <lineage>
        <taxon>Eukaryota</taxon>
        <taxon>Fungi</taxon>
        <taxon>Dikarya</taxon>
        <taxon>Basidiomycota</taxon>
        <taxon>Agaricomycotina</taxon>
        <taxon>Agaricomycetes</taxon>
        <taxon>Agaricomycetidae</taxon>
        <taxon>Agaricales</taxon>
        <taxon>Marasmiineae</taxon>
        <taxon>Physalacriaceae</taxon>
        <taxon>Armillaria</taxon>
    </lineage>
</organism>